<keyword evidence="1" id="KW-0812">Transmembrane</keyword>
<feature type="domain" description="Disintegrin" evidence="3">
    <location>
        <begin position="375"/>
        <end position="429"/>
    </location>
</feature>
<dbReference type="SMART" id="SM00050">
    <property type="entry name" value="DISIN"/>
    <property type="match status" value="1"/>
</dbReference>
<protein>
    <recommendedName>
        <fullName evidence="3">Disintegrin domain-containing protein</fullName>
    </recommendedName>
</protein>
<dbReference type="RefSeq" id="XP_012209887.1">
    <property type="nucleotide sequence ID" value="XM_012354497.1"/>
</dbReference>
<organism evidence="4 5">
    <name type="scientific">Saprolegnia parasitica (strain CBS 223.65)</name>
    <dbReference type="NCBI Taxonomy" id="695850"/>
    <lineage>
        <taxon>Eukaryota</taxon>
        <taxon>Sar</taxon>
        <taxon>Stramenopiles</taxon>
        <taxon>Oomycota</taxon>
        <taxon>Saprolegniomycetes</taxon>
        <taxon>Saprolegniales</taxon>
        <taxon>Saprolegniaceae</taxon>
        <taxon>Saprolegnia</taxon>
    </lineage>
</organism>
<dbReference type="KEGG" id="spar:SPRG_15500"/>
<proteinExistence type="predicted"/>
<reference evidence="4 5" key="1">
    <citation type="journal article" date="2013" name="PLoS Genet.">
        <title>Distinctive expansion of potential virulence genes in the genome of the oomycete fish pathogen Saprolegnia parasitica.</title>
        <authorList>
            <person name="Jiang R.H."/>
            <person name="de Bruijn I."/>
            <person name="Haas B.J."/>
            <person name="Belmonte R."/>
            <person name="Lobach L."/>
            <person name="Christie J."/>
            <person name="van den Ackerveken G."/>
            <person name="Bottin A."/>
            <person name="Bulone V."/>
            <person name="Diaz-Moreno S.M."/>
            <person name="Dumas B."/>
            <person name="Fan L."/>
            <person name="Gaulin E."/>
            <person name="Govers F."/>
            <person name="Grenville-Briggs L.J."/>
            <person name="Horner N.R."/>
            <person name="Levin J.Z."/>
            <person name="Mammella M."/>
            <person name="Meijer H.J."/>
            <person name="Morris P."/>
            <person name="Nusbaum C."/>
            <person name="Oome S."/>
            <person name="Phillips A.J."/>
            <person name="van Rooyen D."/>
            <person name="Rzeszutek E."/>
            <person name="Saraiva M."/>
            <person name="Secombes C.J."/>
            <person name="Seidl M.F."/>
            <person name="Snel B."/>
            <person name="Stassen J.H."/>
            <person name="Sykes S."/>
            <person name="Tripathy S."/>
            <person name="van den Berg H."/>
            <person name="Vega-Arreguin J.C."/>
            <person name="Wawra S."/>
            <person name="Young S.K."/>
            <person name="Zeng Q."/>
            <person name="Dieguez-Uribeondo J."/>
            <person name="Russ C."/>
            <person name="Tyler B.M."/>
            <person name="van West P."/>
        </authorList>
    </citation>
    <scope>NUCLEOTIDE SEQUENCE [LARGE SCALE GENOMIC DNA]</scope>
    <source>
        <strain evidence="4 5">CBS 223.65</strain>
    </source>
</reference>
<feature type="transmembrane region" description="Helical" evidence="1">
    <location>
        <begin position="532"/>
        <end position="554"/>
    </location>
</feature>
<sequence length="572" mass="60837">MKVCFGVCLAMAIAAQANTHKKGASVASKHGVEAATASRVLAAAHAHSTDYEPSTIDAFDEAGAIKDTPYDFLSAAQASRYRSTHDDHAHDGQYWDNDHAHHGQYWDDDHAHHGQYGHDDHAHHGQYHDDVHVEVIADEDGCPEVPCREVSDFVNGKCMYTPQPHGTLCPGQSCDNDGPCDADEKDYCDSDGTCLNGYKDQSTVCRSARDACDTADYCSADSSQCPDDEFAPSTKVCTKMGKSTGGPCDAPDYCDGRGHCVDMFQSKKHVCRRAADVCDEAETCTGVSGDCPSNSFARKGIECTSIGKSSGGACDSVDFCDGYGKCIDHFKSTSHLCRKPVDVCDEPEYCSGECGVCPDDLAAPVGKVCTEIGKSSGGKCDGVDVCDGHGRCIDTFLHSGVVCRKASDICDVSEYCTGYNGKCPHDKFASRTTECTPIGESSDHACDGVDYCDGHGKCVDHFEKDTLCHVAEDLCDTNLFCNGAHASCPRSTHDTHDFGNDYASVFAYKARQCSAKAAQQFVSVYDAPGGHAALLLVAVAMVGAVAAIVAVSVSRKVAPSATSMEDGYVPLT</sequence>
<feature type="chain" id="PRO_5001633679" description="Disintegrin domain-containing protein" evidence="2">
    <location>
        <begin position="20"/>
        <end position="572"/>
    </location>
</feature>
<dbReference type="VEuPathDB" id="FungiDB:SPRG_15500"/>
<dbReference type="PANTHER" id="PTHR11905">
    <property type="entry name" value="ADAM A DISINTEGRIN AND METALLOPROTEASE DOMAIN"/>
    <property type="match status" value="1"/>
</dbReference>
<keyword evidence="2" id="KW-0732">Signal</keyword>
<dbReference type="Gene3D" id="4.10.70.10">
    <property type="entry name" value="Disintegrin domain"/>
    <property type="match status" value="2"/>
</dbReference>
<dbReference type="Proteomes" id="UP000030745">
    <property type="component" value="Unassembled WGS sequence"/>
</dbReference>
<dbReference type="SUPFAM" id="SSF57552">
    <property type="entry name" value="Blood coagulation inhibitor (disintegrin)"/>
    <property type="match status" value="2"/>
</dbReference>
<keyword evidence="1" id="KW-0472">Membrane</keyword>
<keyword evidence="1" id="KW-1133">Transmembrane helix</keyword>
<gene>
    <name evidence="4" type="ORF">SPRG_15500</name>
</gene>
<keyword evidence="5" id="KW-1185">Reference proteome</keyword>
<dbReference type="InterPro" id="IPR036436">
    <property type="entry name" value="Disintegrin_dom_sf"/>
</dbReference>
<evidence type="ECO:0000256" key="1">
    <source>
        <dbReference type="SAM" id="Phobius"/>
    </source>
</evidence>
<evidence type="ECO:0000313" key="5">
    <source>
        <dbReference type="Proteomes" id="UP000030745"/>
    </source>
</evidence>
<feature type="signal peptide" evidence="2">
    <location>
        <begin position="1"/>
        <end position="19"/>
    </location>
</feature>
<evidence type="ECO:0000256" key="2">
    <source>
        <dbReference type="SAM" id="SignalP"/>
    </source>
</evidence>
<evidence type="ECO:0000259" key="3">
    <source>
        <dbReference type="SMART" id="SM00050"/>
    </source>
</evidence>
<dbReference type="OrthoDB" id="5951731at2759"/>
<dbReference type="GeneID" id="24137224"/>
<dbReference type="PANTHER" id="PTHR11905:SF159">
    <property type="entry name" value="ADAM METALLOPROTEASE"/>
    <property type="match status" value="1"/>
</dbReference>
<dbReference type="AlphaFoldDB" id="A0A067BRJ2"/>
<name>A0A067BRJ2_SAPPC</name>
<evidence type="ECO:0000313" key="4">
    <source>
        <dbReference type="EMBL" id="KDO19420.1"/>
    </source>
</evidence>
<dbReference type="InterPro" id="IPR001762">
    <property type="entry name" value="Disintegrin_dom"/>
</dbReference>
<accession>A0A067BRJ2</accession>
<dbReference type="EMBL" id="KK583352">
    <property type="protein sequence ID" value="KDO19420.1"/>
    <property type="molecule type" value="Genomic_DNA"/>
</dbReference>